<dbReference type="RefSeq" id="WP_012464476.1">
    <property type="nucleotide sequence ID" value="NC_010794.1"/>
</dbReference>
<proteinExistence type="predicted"/>
<reference evidence="1 2" key="1">
    <citation type="journal article" date="2008" name="Biol. Direct">
        <title>Complete genome sequence of the extremely acidophilic methanotroph isolate V4, Methylacidiphilum infernorum, a representative of the bacterial phylum Verrucomicrobia.</title>
        <authorList>
            <person name="Hou S."/>
            <person name="Makarova K.S."/>
            <person name="Saw J.H."/>
            <person name="Senin P."/>
            <person name="Ly B.V."/>
            <person name="Zhou Z."/>
            <person name="Ren Y."/>
            <person name="Wang J."/>
            <person name="Galperin M.Y."/>
            <person name="Omelchenko M.V."/>
            <person name="Wolf Y.I."/>
            <person name="Yutin N."/>
            <person name="Koonin E.V."/>
            <person name="Stott M.B."/>
            <person name="Mountain B.W."/>
            <person name="Crowe M.A."/>
            <person name="Smirnova A.V."/>
            <person name="Dunfield P.F."/>
            <person name="Feng L."/>
            <person name="Wang L."/>
            <person name="Alam M."/>
        </authorList>
    </citation>
    <scope>NUCLEOTIDE SEQUENCE [LARGE SCALE GENOMIC DNA]</scope>
    <source>
        <strain evidence="2">Isolate V4</strain>
    </source>
</reference>
<organism evidence="1 2">
    <name type="scientific">Methylacidiphilum infernorum (isolate V4)</name>
    <name type="common">Methylokorus infernorum (strain V4)</name>
    <dbReference type="NCBI Taxonomy" id="481448"/>
    <lineage>
        <taxon>Bacteria</taxon>
        <taxon>Pseudomonadati</taxon>
        <taxon>Verrucomicrobiota</taxon>
        <taxon>Methylacidiphilae</taxon>
        <taxon>Methylacidiphilales</taxon>
        <taxon>Methylacidiphilaceae</taxon>
        <taxon>Methylacidiphilum (ex Ratnadevi et al. 2023)</taxon>
    </lineage>
</organism>
<gene>
    <name evidence="1" type="ordered locus">Minf_2140</name>
</gene>
<evidence type="ECO:0000313" key="1">
    <source>
        <dbReference type="EMBL" id="ACD84194.1"/>
    </source>
</evidence>
<accession>B3DZA2</accession>
<name>B3DZA2_METI4</name>
<dbReference type="HOGENOM" id="CLU_058402_0_0_0"/>
<evidence type="ECO:0000313" key="2">
    <source>
        <dbReference type="Proteomes" id="UP000009149"/>
    </source>
</evidence>
<dbReference type="KEGG" id="min:Minf_2140"/>
<protein>
    <submittedName>
        <fullName evidence="1">Uncharacterized protein</fullName>
    </submittedName>
</protein>
<dbReference type="AlphaFoldDB" id="B3DZA2"/>
<dbReference type="Proteomes" id="UP000009149">
    <property type="component" value="Chromosome"/>
</dbReference>
<dbReference type="EMBL" id="CP000975">
    <property type="protein sequence ID" value="ACD84194.1"/>
    <property type="molecule type" value="Genomic_DNA"/>
</dbReference>
<sequence>MAEGKKREAFLWIDSPLADQLKAIDEGELYIQVKLPEELQPGVDRYRERMKNLPLGKEKRELRDRFKSFLTEYLERENKELFDQRKDEISQVSDQFLNIFDHVLSPDRDRHIPGENTPLHGLEIHHPMRIFCVGLPLRDWTWGDFKDFCAGAEFLIPGFISCREKVMGRNRYKIAKDNSRSLALSYNGALHFSKTLGGRPGDTALDRELEGYGINYKLAGKLDQGKRGFMIEKNRRRKEIPREG</sequence>